<dbReference type="Gene3D" id="3.90.550.10">
    <property type="entry name" value="Spore Coat Polysaccharide Biosynthesis Protein SpsA, Chain A"/>
    <property type="match status" value="1"/>
</dbReference>
<dbReference type="SUPFAM" id="SSF53448">
    <property type="entry name" value="Nucleotide-diphospho-sugar transferases"/>
    <property type="match status" value="1"/>
</dbReference>
<reference evidence="5 6" key="1">
    <citation type="journal article" date="2022" name="Front. Cell. Infect. Microbiol.">
        <title>The Genomes of Two Strains of Taenia crassiceps the Animal Model for the Study of Human Cysticercosis.</title>
        <authorList>
            <person name="Bobes R.J."/>
            <person name="Estrada K."/>
            <person name="Rios-Valencia D.G."/>
            <person name="Calderon-Gallegos A."/>
            <person name="de la Torre P."/>
            <person name="Carrero J.C."/>
            <person name="Sanchez-Flores A."/>
            <person name="Laclette J.P."/>
        </authorList>
    </citation>
    <scope>NUCLEOTIDE SEQUENCE [LARGE SCALE GENOMIC DNA]</scope>
    <source>
        <strain evidence="5">WFUcys</strain>
    </source>
</reference>
<dbReference type="InterPro" id="IPR050757">
    <property type="entry name" value="Collagen_mod_GT25"/>
</dbReference>
<dbReference type="Pfam" id="PF01755">
    <property type="entry name" value="Glyco_transf_25"/>
    <property type="match status" value="1"/>
</dbReference>
<feature type="domain" description="Glycosyl transferase family 25" evidence="4">
    <location>
        <begin position="431"/>
        <end position="612"/>
    </location>
</feature>
<keyword evidence="6" id="KW-1185">Reference proteome</keyword>
<gene>
    <name evidence="5" type="ORF">TcWFU_001604</name>
</gene>
<proteinExistence type="inferred from homology"/>
<protein>
    <submittedName>
        <fullName evidence="5">Glycosyltransferase 25 family member</fullName>
    </submittedName>
</protein>
<evidence type="ECO:0000313" key="5">
    <source>
        <dbReference type="EMBL" id="KAL5107371.1"/>
    </source>
</evidence>
<evidence type="ECO:0000256" key="1">
    <source>
        <dbReference type="ARBA" id="ARBA00006721"/>
    </source>
</evidence>
<dbReference type="Proteomes" id="UP001651158">
    <property type="component" value="Unassembled WGS sequence"/>
</dbReference>
<comment type="caution">
    <text evidence="5">The sequence shown here is derived from an EMBL/GenBank/DDBJ whole genome shotgun (WGS) entry which is preliminary data.</text>
</comment>
<dbReference type="CDD" id="cd06532">
    <property type="entry name" value="Glyco_transf_25"/>
    <property type="match status" value="1"/>
</dbReference>
<dbReference type="PANTHER" id="PTHR10730:SF53">
    <property type="entry name" value="GLYCOSYLTRANSFERASE 25 FAMILY MEMBER"/>
    <property type="match status" value="1"/>
</dbReference>
<comment type="similarity">
    <text evidence="1">Belongs to the glycosyltransferase 25 family.</text>
</comment>
<keyword evidence="2" id="KW-0328">Glycosyltransferase</keyword>
<dbReference type="InterPro" id="IPR002654">
    <property type="entry name" value="Glyco_trans_25"/>
</dbReference>
<evidence type="ECO:0000256" key="2">
    <source>
        <dbReference type="ARBA" id="ARBA00022676"/>
    </source>
</evidence>
<dbReference type="InterPro" id="IPR029044">
    <property type="entry name" value="Nucleotide-diphossugar_trans"/>
</dbReference>
<evidence type="ECO:0000256" key="3">
    <source>
        <dbReference type="ARBA" id="ARBA00022679"/>
    </source>
</evidence>
<accession>A0ABR4QCB3</accession>
<organism evidence="5 6">
    <name type="scientific">Taenia crassiceps</name>
    <dbReference type="NCBI Taxonomy" id="6207"/>
    <lineage>
        <taxon>Eukaryota</taxon>
        <taxon>Metazoa</taxon>
        <taxon>Spiralia</taxon>
        <taxon>Lophotrochozoa</taxon>
        <taxon>Platyhelminthes</taxon>
        <taxon>Cestoda</taxon>
        <taxon>Eucestoda</taxon>
        <taxon>Cyclophyllidea</taxon>
        <taxon>Taeniidae</taxon>
        <taxon>Taenia</taxon>
    </lineage>
</organism>
<dbReference type="EMBL" id="JAKROA010000004">
    <property type="protein sequence ID" value="KAL5107371.1"/>
    <property type="molecule type" value="Genomic_DNA"/>
</dbReference>
<evidence type="ECO:0000259" key="4">
    <source>
        <dbReference type="Pfam" id="PF01755"/>
    </source>
</evidence>
<sequence length="685" mass="79720">MLVNFVDFVCCLFPNLRETEGEQSARHCIRAFWLATPTSVLTTTCRLVKGNWWDWTNQGALDATSYCQGGNRHARWRVTSFRDVAQAPASSHSPLCIIRRVECTHNSSSKFSEIEPSVSIGVLVRNKAHSLPYFLYHLEQLDYPKKRIHINFRLDNTIDRSSRILERWVEGVRDLYHAIDLDIDEMNPHPISPNWAKDHHQHLIKLRQASIERAYELNADFFFNLDADVILLNNATLKRLVEASCIPSKEYPAPITVIAPMLNCTTSDVFSNFWGDITEEGYYKRSKDYFTLQRRHKEGIFPVAMVHTAVLVNLRHTRKERLAFKPLTPGYTGPIDDIIIFARNAQSQGIDFYLDNRVFYGYFPLPLDEAEIPLAYRDSAKYLLEREAEIFLHLRLNAMFDDSLPSSFALKSSPRLGRFVEAPAPSHLGFNQIYLINLERRPDRLDKMSYALREQGVKVKLIRATDGRDLNPESIRQWNITQLSGYADPYHKRALKYGEIGCFLSHYRIWQDMLANDYERILILEDDLRFVPGFVRRLQATVNEADVTLPDWELLYVGRKRMSTNEVMVRGARYLAYPSYTYWTLAYVLRRSGAQKLMAQRPLEKMVAVDEFLPIMFDRHPNKRWLAYFEPRNLLAISAEPLLVEPLRYTGEPFYVSDTEDSEIIPEFLYTEREEYMDESEGDES</sequence>
<dbReference type="PANTHER" id="PTHR10730">
    <property type="entry name" value="PROCOLLAGEN-LYSINE,2-OXOGLUTARATE 5-DIOXYGENASE/GLYCOSYLTRANSFERASE 25 FAMILY MEMBER"/>
    <property type="match status" value="1"/>
</dbReference>
<name>A0ABR4QCB3_9CEST</name>
<keyword evidence="3" id="KW-0808">Transferase</keyword>
<evidence type="ECO:0000313" key="6">
    <source>
        <dbReference type="Proteomes" id="UP001651158"/>
    </source>
</evidence>